<dbReference type="Proteomes" id="UP001283361">
    <property type="component" value="Unassembled WGS sequence"/>
</dbReference>
<accession>A0AAE1D947</accession>
<comment type="caution">
    <text evidence="1">The sequence shown here is derived from an EMBL/GenBank/DDBJ whole genome shotgun (WGS) entry which is preliminary data.</text>
</comment>
<reference evidence="1" key="1">
    <citation type="journal article" date="2023" name="G3 (Bethesda)">
        <title>A reference genome for the long-term kleptoplast-retaining sea slug Elysia crispata morphotype clarki.</title>
        <authorList>
            <person name="Eastman K.E."/>
            <person name="Pendleton A.L."/>
            <person name="Shaikh M.A."/>
            <person name="Suttiyut T."/>
            <person name="Ogas R."/>
            <person name="Tomko P."/>
            <person name="Gavelis G."/>
            <person name="Widhalm J.R."/>
            <person name="Wisecaver J.H."/>
        </authorList>
    </citation>
    <scope>NUCLEOTIDE SEQUENCE</scope>
    <source>
        <strain evidence="1">ECLA1</strain>
    </source>
</reference>
<name>A0AAE1D947_9GAST</name>
<evidence type="ECO:0000313" key="1">
    <source>
        <dbReference type="EMBL" id="KAK3760978.1"/>
    </source>
</evidence>
<protein>
    <submittedName>
        <fullName evidence="1">Uncharacterized protein</fullName>
    </submittedName>
</protein>
<evidence type="ECO:0000313" key="2">
    <source>
        <dbReference type="Proteomes" id="UP001283361"/>
    </source>
</evidence>
<dbReference type="EMBL" id="JAWDGP010004927">
    <property type="protein sequence ID" value="KAK3760978.1"/>
    <property type="molecule type" value="Genomic_DNA"/>
</dbReference>
<organism evidence="1 2">
    <name type="scientific">Elysia crispata</name>
    <name type="common">lettuce slug</name>
    <dbReference type="NCBI Taxonomy" id="231223"/>
    <lineage>
        <taxon>Eukaryota</taxon>
        <taxon>Metazoa</taxon>
        <taxon>Spiralia</taxon>
        <taxon>Lophotrochozoa</taxon>
        <taxon>Mollusca</taxon>
        <taxon>Gastropoda</taxon>
        <taxon>Heterobranchia</taxon>
        <taxon>Euthyneura</taxon>
        <taxon>Panpulmonata</taxon>
        <taxon>Sacoglossa</taxon>
        <taxon>Placobranchoidea</taxon>
        <taxon>Plakobranchidae</taxon>
        <taxon>Elysia</taxon>
    </lineage>
</organism>
<gene>
    <name evidence="1" type="ORF">RRG08_022385</name>
</gene>
<proteinExistence type="predicted"/>
<sequence>MDPRILGVVYQEAGKQWIREYRELCIRRLVNNGFEDTGSCVSGGWSTMDSRVPGVVYQEAGKQWIRGYWELCIRRLVNNGSEDTGSCVSGGW</sequence>
<dbReference type="AlphaFoldDB" id="A0AAE1D947"/>
<keyword evidence="2" id="KW-1185">Reference proteome</keyword>